<proteinExistence type="inferred from homology"/>
<dbReference type="UniPathway" id="UPA00391"/>
<keyword evidence="7" id="KW-0862">Zinc</keyword>
<evidence type="ECO:0000256" key="7">
    <source>
        <dbReference type="ARBA" id="ARBA00022833"/>
    </source>
</evidence>
<evidence type="ECO:0000256" key="5">
    <source>
        <dbReference type="ARBA" id="ARBA00018141"/>
    </source>
</evidence>
<accession>A0A4Q1D7Q8</accession>
<dbReference type="GO" id="GO:0046872">
    <property type="term" value="F:metal ion binding"/>
    <property type="evidence" value="ECO:0007669"/>
    <property type="project" value="UniProtKB-KW"/>
</dbReference>
<dbReference type="Gene3D" id="3.30.479.10">
    <property type="entry name" value="6-pyruvoyl tetrahydropterin synthase/QueD"/>
    <property type="match status" value="1"/>
</dbReference>
<evidence type="ECO:0000256" key="1">
    <source>
        <dbReference type="ARBA" id="ARBA00001947"/>
    </source>
</evidence>
<dbReference type="EMBL" id="SDHZ01000002">
    <property type="protein sequence ID" value="RXK83993.1"/>
    <property type="molecule type" value="Genomic_DNA"/>
</dbReference>
<name>A0A4Q1D7Q8_9BACT</name>
<protein>
    <recommendedName>
        <fullName evidence="5">6-carboxy-5,6,7,8-tetrahydropterin synthase</fullName>
        <ecNumber evidence="4">4.1.2.50</ecNumber>
    </recommendedName>
    <alternativeName>
        <fullName evidence="9">Queuosine biosynthesis protein QueD</fullName>
    </alternativeName>
</protein>
<evidence type="ECO:0000256" key="3">
    <source>
        <dbReference type="ARBA" id="ARBA00008900"/>
    </source>
</evidence>
<dbReference type="Pfam" id="PF01242">
    <property type="entry name" value="PTPS"/>
    <property type="match status" value="1"/>
</dbReference>
<evidence type="ECO:0000256" key="6">
    <source>
        <dbReference type="ARBA" id="ARBA00022723"/>
    </source>
</evidence>
<dbReference type="EC" id="4.1.2.50" evidence="4"/>
<dbReference type="PANTHER" id="PTHR12589">
    <property type="entry name" value="PYRUVOYL TETRAHYDROBIOPTERIN SYNTHASE"/>
    <property type="match status" value="1"/>
</dbReference>
<dbReference type="Proteomes" id="UP000290545">
    <property type="component" value="Unassembled WGS sequence"/>
</dbReference>
<dbReference type="InterPro" id="IPR038418">
    <property type="entry name" value="6-PTP_synth/QueD_sf"/>
</dbReference>
<comment type="similarity">
    <text evidence="3">Belongs to the PTPS family. QueD subfamily.</text>
</comment>
<evidence type="ECO:0000256" key="2">
    <source>
        <dbReference type="ARBA" id="ARBA00005061"/>
    </source>
</evidence>
<dbReference type="SUPFAM" id="SSF55620">
    <property type="entry name" value="Tetrahydrobiopterin biosynthesis enzymes-like"/>
    <property type="match status" value="1"/>
</dbReference>
<comment type="cofactor">
    <cofactor evidence="1">
        <name>Zn(2+)</name>
        <dbReference type="ChEBI" id="CHEBI:29105"/>
    </cofactor>
</comment>
<dbReference type="PANTHER" id="PTHR12589:SF7">
    <property type="entry name" value="6-PYRUVOYL TETRAHYDROBIOPTERIN SYNTHASE"/>
    <property type="match status" value="1"/>
</dbReference>
<evidence type="ECO:0000313" key="11">
    <source>
        <dbReference type="EMBL" id="RXK83993.1"/>
    </source>
</evidence>
<comment type="caution">
    <text evidence="11">The sequence shown here is derived from an EMBL/GenBank/DDBJ whole genome shotgun (WGS) entry which is preliminary data.</text>
</comment>
<keyword evidence="12" id="KW-1185">Reference proteome</keyword>
<dbReference type="AlphaFoldDB" id="A0A4Q1D7Q8"/>
<evidence type="ECO:0000256" key="9">
    <source>
        <dbReference type="ARBA" id="ARBA00031449"/>
    </source>
</evidence>
<evidence type="ECO:0000313" key="12">
    <source>
        <dbReference type="Proteomes" id="UP000290545"/>
    </source>
</evidence>
<organism evidence="11 12">
    <name type="scientific">Filimonas effusa</name>
    <dbReference type="NCBI Taxonomy" id="2508721"/>
    <lineage>
        <taxon>Bacteria</taxon>
        <taxon>Pseudomonadati</taxon>
        <taxon>Bacteroidota</taxon>
        <taxon>Chitinophagia</taxon>
        <taxon>Chitinophagales</taxon>
        <taxon>Chitinophagaceae</taxon>
        <taxon>Filimonas</taxon>
    </lineage>
</organism>
<dbReference type="GO" id="GO:0070497">
    <property type="term" value="F:6-carboxytetrahydropterin synthase activity"/>
    <property type="evidence" value="ECO:0007669"/>
    <property type="project" value="UniProtKB-EC"/>
</dbReference>
<evidence type="ECO:0000256" key="4">
    <source>
        <dbReference type="ARBA" id="ARBA00012982"/>
    </source>
</evidence>
<sequence>MGIQLIERKGSFDAGHRIMNEKTKCFSIHGHTYLYDLIFEFGAMEQIGYAIDFKEIKRVGVQWIEDTLDHGVILNPKDVELIKAADATKSRRWLMSLNGEGEYCNPSVENVAKELFLAIDALFLEYQDLRLHSIKLHETPNCATTCFRSSISNEERDNWSRFRLEQLKSYAAEKGIMNYDDRK</sequence>
<dbReference type="InterPro" id="IPR007115">
    <property type="entry name" value="6-PTP_synth/QueD"/>
</dbReference>
<keyword evidence="8" id="KW-0456">Lyase</keyword>
<gene>
    <name evidence="11" type="ORF">ESB13_16915</name>
</gene>
<reference evidence="11 12" key="1">
    <citation type="submission" date="2019-01" db="EMBL/GenBank/DDBJ databases">
        <title>Filimonas sp. strain TTM-71.</title>
        <authorList>
            <person name="Chen W.-M."/>
        </authorList>
    </citation>
    <scope>NUCLEOTIDE SEQUENCE [LARGE SCALE GENOMIC DNA]</scope>
    <source>
        <strain evidence="11 12">TTM-71</strain>
    </source>
</reference>
<comment type="pathway">
    <text evidence="2">Purine metabolism; 7-cyano-7-deazaguanine biosynthesis.</text>
</comment>
<dbReference type="OrthoDB" id="9804698at2"/>
<comment type="catalytic activity">
    <reaction evidence="10">
        <text>7,8-dihydroneopterin 3'-triphosphate + H2O = 6-carboxy-5,6,7,8-tetrahydropterin + triphosphate + acetaldehyde + 2 H(+)</text>
        <dbReference type="Rhea" id="RHEA:27966"/>
        <dbReference type="ChEBI" id="CHEBI:15343"/>
        <dbReference type="ChEBI" id="CHEBI:15377"/>
        <dbReference type="ChEBI" id="CHEBI:15378"/>
        <dbReference type="ChEBI" id="CHEBI:18036"/>
        <dbReference type="ChEBI" id="CHEBI:58462"/>
        <dbReference type="ChEBI" id="CHEBI:61032"/>
        <dbReference type="EC" id="4.1.2.50"/>
    </reaction>
</comment>
<evidence type="ECO:0000256" key="8">
    <source>
        <dbReference type="ARBA" id="ARBA00023239"/>
    </source>
</evidence>
<evidence type="ECO:0000256" key="10">
    <source>
        <dbReference type="ARBA" id="ARBA00048807"/>
    </source>
</evidence>
<keyword evidence="6" id="KW-0479">Metal-binding</keyword>